<proteinExistence type="predicted"/>
<reference evidence="2" key="1">
    <citation type="submission" date="2022-10" db="EMBL/GenBank/DDBJ databases">
        <authorList>
            <person name="Chen Y."/>
            <person name="Dougan E. K."/>
            <person name="Chan C."/>
            <person name="Rhodes N."/>
            <person name="Thang M."/>
        </authorList>
    </citation>
    <scope>NUCLEOTIDE SEQUENCE</scope>
</reference>
<keyword evidence="5" id="KW-1185">Reference proteome</keyword>
<feature type="region of interest" description="Disordered" evidence="1">
    <location>
        <begin position="117"/>
        <end position="138"/>
    </location>
</feature>
<evidence type="ECO:0000313" key="2">
    <source>
        <dbReference type="EMBL" id="CAI3977023.1"/>
    </source>
</evidence>
<organism evidence="2">
    <name type="scientific">Cladocopium goreaui</name>
    <dbReference type="NCBI Taxonomy" id="2562237"/>
    <lineage>
        <taxon>Eukaryota</taxon>
        <taxon>Sar</taxon>
        <taxon>Alveolata</taxon>
        <taxon>Dinophyceae</taxon>
        <taxon>Suessiales</taxon>
        <taxon>Symbiodiniaceae</taxon>
        <taxon>Cladocopium</taxon>
    </lineage>
</organism>
<dbReference type="OrthoDB" id="10641227at2759"/>
<dbReference type="EMBL" id="CAMXCT030000315">
    <property type="protein sequence ID" value="CAL4764335.1"/>
    <property type="molecule type" value="Genomic_DNA"/>
</dbReference>
<evidence type="ECO:0000256" key="1">
    <source>
        <dbReference type="SAM" id="MobiDB-lite"/>
    </source>
</evidence>
<comment type="caution">
    <text evidence="2">The sequence shown here is derived from an EMBL/GenBank/DDBJ whole genome shotgun (WGS) entry which is preliminary data.</text>
</comment>
<protein>
    <submittedName>
        <fullName evidence="4">C3H1-type domain-containing protein</fullName>
    </submittedName>
</protein>
<sequence length="195" mass="22584">MQAQQTDEQPVSRPAQIDLRQWQAQGLHSAHVNVIYQVKDELPLNQTRKSLEVPAYHFPPTPRHDVPAVPALHTPNWGAAAAFYSCQLRVTTAELKMSPLRPMMSRPNDATEPFIAESEVSGADANERQQQRRQRRQIQQERRRAFRDRHFQEANIHGLRCREFEADLRLGERLMGGEPIRVKLTKTISFCRRWG</sequence>
<evidence type="ECO:0000313" key="4">
    <source>
        <dbReference type="EMBL" id="CAL4764335.1"/>
    </source>
</evidence>
<dbReference type="EMBL" id="CAMXCT010000315">
    <property type="protein sequence ID" value="CAI3977023.1"/>
    <property type="molecule type" value="Genomic_DNA"/>
</dbReference>
<evidence type="ECO:0000313" key="5">
    <source>
        <dbReference type="Proteomes" id="UP001152797"/>
    </source>
</evidence>
<accession>A0A9P1BPE1</accession>
<reference evidence="3" key="2">
    <citation type="submission" date="2024-04" db="EMBL/GenBank/DDBJ databases">
        <authorList>
            <person name="Chen Y."/>
            <person name="Shah S."/>
            <person name="Dougan E. K."/>
            <person name="Thang M."/>
            <person name="Chan C."/>
        </authorList>
    </citation>
    <scope>NUCLEOTIDE SEQUENCE [LARGE SCALE GENOMIC DNA]</scope>
</reference>
<dbReference type="EMBL" id="CAMXCT020000315">
    <property type="protein sequence ID" value="CAL1130398.1"/>
    <property type="molecule type" value="Genomic_DNA"/>
</dbReference>
<dbReference type="AlphaFoldDB" id="A0A9P1BPE1"/>
<evidence type="ECO:0000313" key="3">
    <source>
        <dbReference type="EMBL" id="CAL1130398.1"/>
    </source>
</evidence>
<gene>
    <name evidence="2" type="ORF">C1SCF055_LOCUS5202</name>
</gene>
<dbReference type="Proteomes" id="UP001152797">
    <property type="component" value="Unassembled WGS sequence"/>
</dbReference>
<name>A0A9P1BPE1_9DINO</name>